<evidence type="ECO:0000256" key="9">
    <source>
        <dbReference type="ARBA" id="ARBA00022729"/>
    </source>
</evidence>
<evidence type="ECO:0000256" key="2">
    <source>
        <dbReference type="ARBA" id="ARBA00005964"/>
    </source>
</evidence>
<name>A0ABM4IZ35_ODOVR</name>
<keyword evidence="11" id="KW-0795">Thyroid hormone</keyword>
<accession>A0ABM4IZ35</accession>
<feature type="domain" description="Thyroglobulin type-1" evidence="18">
    <location>
        <begin position="298"/>
        <end position="358"/>
    </location>
</feature>
<feature type="region of interest" description="Disordered" evidence="16">
    <location>
        <begin position="2733"/>
        <end position="2756"/>
    </location>
</feature>
<dbReference type="InterPro" id="IPR016324">
    <property type="entry name" value="Thyroglobulin"/>
</dbReference>
<feature type="disulfide bond" evidence="15">
    <location>
        <begin position="1043"/>
        <end position="1050"/>
    </location>
</feature>
<feature type="disulfide bond" evidence="15">
    <location>
        <begin position="1182"/>
        <end position="1189"/>
    </location>
</feature>
<dbReference type="InterPro" id="IPR011641">
    <property type="entry name" value="Tyr-kin_ephrin_A/B_rcpt-like"/>
</dbReference>
<evidence type="ECO:0000256" key="13">
    <source>
        <dbReference type="ARBA" id="ARBA00023180"/>
    </source>
</evidence>
<dbReference type="GeneID" id="110148664"/>
<gene>
    <name evidence="20" type="primary">TG</name>
</gene>
<feature type="domain" description="Thyroglobulin type-1" evidence="18">
    <location>
        <begin position="1075"/>
        <end position="1146"/>
    </location>
</feature>
<feature type="disulfide bond" evidence="15">
    <location>
        <begin position="1191"/>
        <end position="1211"/>
    </location>
</feature>
<feature type="domain" description="Thyroglobulin type-1" evidence="18">
    <location>
        <begin position="659"/>
        <end position="726"/>
    </location>
</feature>
<dbReference type="Proteomes" id="UP001652640">
    <property type="component" value="Chromosome 15"/>
</dbReference>
<dbReference type="PROSITE" id="PS51162">
    <property type="entry name" value="THYROGLOBULIN_1_2"/>
    <property type="match status" value="11"/>
</dbReference>
<feature type="disulfide bond" evidence="15">
    <location>
        <begin position="338"/>
        <end position="358"/>
    </location>
</feature>
<feature type="region of interest" description="Disordered" evidence="16">
    <location>
        <begin position="1833"/>
        <end position="1852"/>
    </location>
</feature>
<feature type="disulfide bond" evidence="15">
    <location>
        <begin position="131"/>
        <end position="138"/>
    </location>
</feature>
<keyword evidence="6" id="KW-0765">Sulfation</keyword>
<keyword evidence="5" id="KW-0893">Thyroid hormones biosynthesis</keyword>
<dbReference type="InterPro" id="IPR029058">
    <property type="entry name" value="AB_hydrolase_fold"/>
</dbReference>
<dbReference type="CDD" id="cd00191">
    <property type="entry name" value="TY"/>
    <property type="match status" value="8"/>
</dbReference>
<evidence type="ECO:0000256" key="5">
    <source>
        <dbReference type="ARBA" id="ARBA00022534"/>
    </source>
</evidence>
<dbReference type="PROSITE" id="PS00941">
    <property type="entry name" value="CARBOXYLESTERASE_B_2"/>
    <property type="match status" value="1"/>
</dbReference>
<keyword evidence="8" id="KW-0372">Hormone</keyword>
<protein>
    <recommendedName>
        <fullName evidence="3">Thyroglobulin</fullName>
    </recommendedName>
</protein>
<dbReference type="RefSeq" id="XP_070333077.1">
    <property type="nucleotide sequence ID" value="XM_070476976.1"/>
</dbReference>
<proteinExistence type="inferred from homology"/>
<feature type="domain" description="Thyroglobulin type-1" evidence="18">
    <location>
        <begin position="727"/>
        <end position="922"/>
    </location>
</feature>
<feature type="disulfide bond" evidence="15">
    <location>
        <begin position="72"/>
        <end position="92"/>
    </location>
</feature>
<comment type="caution">
    <text evidence="15">Lacks conserved residue(s) required for the propagation of feature annotation.</text>
</comment>
<feature type="domain" description="Thyroglobulin type-1" evidence="18">
    <location>
        <begin position="1147"/>
        <end position="1211"/>
    </location>
</feature>
<dbReference type="SUPFAM" id="SSF57610">
    <property type="entry name" value="Thyroglobulin type-1 domain"/>
    <property type="match status" value="11"/>
</dbReference>
<evidence type="ECO:0000256" key="15">
    <source>
        <dbReference type="PROSITE-ProRule" id="PRU00500"/>
    </source>
</evidence>
<keyword evidence="13" id="KW-0325">Glycoprotein</keyword>
<dbReference type="Gene3D" id="2.10.50.10">
    <property type="entry name" value="Tumor Necrosis Factor Receptor, subunit A, domain 2"/>
    <property type="match status" value="1"/>
</dbReference>
<keyword evidence="12 15" id="KW-1015">Disulfide bond</keyword>
<dbReference type="PIRSF" id="PIRSF001831">
    <property type="entry name" value="Thyroglobulin"/>
    <property type="match status" value="1"/>
</dbReference>
<comment type="similarity">
    <text evidence="2">Belongs to the type-B carboxylesterase/lipase family.</text>
</comment>
<keyword evidence="7" id="KW-0405">Iodination</keyword>
<evidence type="ECO:0000256" key="7">
    <source>
        <dbReference type="ARBA" id="ARBA00022653"/>
    </source>
</evidence>
<evidence type="ECO:0000313" key="20">
    <source>
        <dbReference type="RefSeq" id="XP_070333077.1"/>
    </source>
</evidence>
<evidence type="ECO:0000256" key="17">
    <source>
        <dbReference type="SAM" id="SignalP"/>
    </source>
</evidence>
<feature type="signal peptide" evidence="17">
    <location>
        <begin position="1"/>
        <end position="19"/>
    </location>
</feature>
<evidence type="ECO:0000313" key="19">
    <source>
        <dbReference type="Proteomes" id="UP001652640"/>
    </source>
</evidence>
<feature type="domain" description="Thyroglobulin type-1" evidence="18">
    <location>
        <begin position="93"/>
        <end position="160"/>
    </location>
</feature>
<dbReference type="SUPFAM" id="SSF53474">
    <property type="entry name" value="alpha/beta-Hydrolases"/>
    <property type="match status" value="1"/>
</dbReference>
<feature type="disulfide bond" evidence="15">
    <location>
        <begin position="638"/>
        <end position="658"/>
    </location>
</feature>
<dbReference type="SMART" id="SM01411">
    <property type="entry name" value="Ephrin_rec_like"/>
    <property type="match status" value="1"/>
</dbReference>
<evidence type="ECO:0000256" key="11">
    <source>
        <dbReference type="ARBA" id="ARBA00022920"/>
    </source>
</evidence>
<feature type="disulfide bond" evidence="15">
    <location>
        <begin position="164"/>
        <end position="183"/>
    </location>
</feature>
<evidence type="ECO:0000256" key="12">
    <source>
        <dbReference type="ARBA" id="ARBA00023157"/>
    </source>
</evidence>
<evidence type="ECO:0000256" key="3">
    <source>
        <dbReference type="ARBA" id="ARBA00017326"/>
    </source>
</evidence>
<feature type="domain" description="Thyroglobulin type-1" evidence="18">
    <location>
        <begin position="605"/>
        <end position="658"/>
    </location>
</feature>
<evidence type="ECO:0000256" key="8">
    <source>
        <dbReference type="ARBA" id="ARBA00022702"/>
    </source>
</evidence>
<feature type="domain" description="Thyroglobulin type-1" evidence="18">
    <location>
        <begin position="161"/>
        <end position="245"/>
    </location>
</feature>
<dbReference type="InterPro" id="IPR002018">
    <property type="entry name" value="CarbesteraseB"/>
</dbReference>
<dbReference type="Pfam" id="PF00086">
    <property type="entry name" value="Thyroglobulin_1"/>
    <property type="match status" value="12"/>
</dbReference>
<sequence>MALVLWVFGLLDLVGLVSANIFEYQVDAQPLRPCELQRERAFLKREDYVPQCAEDGSFQTIQCGKDGASCWCVDADGREVPGSQQPGRPVACLSFCQLQKQQILLSSYINSTAASYLPQCQDSGDYSPVQCDLRREQCWCVDADGMEVYGTRQRGRPARCPRSCEIRNRRLLHGVGDRSPPQCSPDGAFRPVQCKFVNTTDMMIFDLVHGYNRFPDAFVTFSSFRSRFPEVSGYCYCADSQGRELAETGLELLLDEIYDTVFAGLDLASTFAETTLYRILQRRFLAVQLVISGRFRCPTKCEVERFAATSFRHPFVPSCRPDGEYRAVQCQGGGLCWCVDGRGQELPGTRRRGEPPSCAEDQSCPSERRRAFSRLRFGPSGSFSRQSLFLAPEERPVSQRFARFAASCPPSIKELFLDSGVFQPMLQGQNTRFGAPESLLKEAIRGIFPSRELARLALQFTTNAKRLQQNLFGGRFLVNVGQFNLSGALGTRGTFNFSHFFQQLGLPGFQNGRALADLAKPLSSGLNSNPASEAPKTSKTGVAPRKPVVGSFGFEINLQENQNALQFLSSLLELPEFLLFLQHAISVPEDTARDLGDVMEMVFNSQGCGQAPGSLFVPACTAEGRYEEVQCFAGDCWCVDARGRELAGSRVRGGRPRCPTECEKQRARMQSLLGSQPAGSSLFVPACTSEGSFLPVQCFNSECHCVDTEGQPIPGTRSALGEPKKCPSPCQLQAERAFLGTARALVSNPSTPPTLSSIYIPQCSASGQWRPVQCDGPPEQAFEWYERWEAQNSAGQALTPAELLMKIMSYREAASRNFRLFIQNLYEAGQQAIFPGLAKYSSFQDVPVSVLEGNQTQPGGNVLLEPYLFWQILNGQLDQYPGPYSDFSAPLAHFDLRSCWCVDEAGQKLEGTRNEPSKVPACPGSCEEVKLRVLQFIREAEEIVTYSNSSRFPLGESFLAAKGIWLTDEELAFPPLSPSRETFLEKFLSGSDYAIRLAAQSTFDFYQGRLVTLGVSPRASGPVRSSPYVPQCDAFGGWEPVQCHAATGHCWCVDGRGEYIPASLTARSRQIPQCPTGCERSRASGLLSGWKQARVQAEPSPKDLFIPTCLETGEFARLQASEAGTWCVDPASGAGVPSGTNSSAPCPSLCEVLQSGVPSGGASPGYSPACRAEDGGFSPVQCDPAQGSCWCVLGSGQEVPGTRVAGSQPACESPQCPLPFNVVDVAGGAVLCENTSGPGTAAGQQCQLRCGQGYRSAFPPEPLLCSLQKRRWESRPPHPHACQRPQFWQTLQTQGQFQLRLPTGKVCSADYSGLLLAFQVFLLDELTARGFCQIQVKTVGSPVSIPVCDDSSVKVECLSRERLGVNITWKLRLADAPPASLPDLRDVEEALAGKYLAGRFADLIQSGTFQLHLDSKTFSADTSIRFLQGDRFGTSPRTQFGCLEGFGRVVTTSNASQEALGCVKCPEGSYFQDEQCIPCPAGFYQEQAGSLACVPCPEGRTTVYAGAFSQTHCVTDCQKNEVGLQCDQDGQYRASQRDRTSGKAFCVDGEGRRLPWTEAEAPLVDTQCLMMRKFEKLPESKVIFSADAAVMVRSEVPGSESSLTQCLADCVLDEACGFLTVSTAGSEVSCDFYAWASDNIACTTSDLGEDALGTSQATSFGSLRCQVKVRSREGDPPAVYLKKGQEFTITGQKRFEQTGFQSALSGMYRPVAFSASGASLTEVHLFCLLACDRDSCCDGFILVQVQGGPLLCGLLSSPDVLLCHVRDWRDPAEAQANASCPGVTYDQDSRQATLRLGGQEIGGLTPLEGTKDTFTSFQQVYLWKDSDMGSRSESMGCRRDVEPRPASPTETDLTTGLFSSVDLNQVIVDRNLSLPSQQHWLFKHLFSLQQANLWCLSRCVGEPSFCQLAEVIDSEPLYFICTLYPEAQVCDDILESSPKGCRLILPRRPNALYRKKVVLQDRVKNFYTRLPFQKVTGISIRNKVSMSDKSISNGFFECERLCDMDPCCTGFGFLNVSQLKGGEVACLTLNSLGLQTCSEEYGGVWRILDCGSPDTEVRTYPFGWYQKPVSRSDAPSFCPSVALPALPENVALDSWQSLALSSAIVDPSIRNFDVAHISTAAMGNFSAARDRCLWECSRHQDCLVTTLQTQPGAVRCVFYADTQSCTHSLQVQNCRLLLHEEATYIYWKLNIPLPGFGTSPPSVPIATHGQLLGRSQAIQVGTSWKPVDQFLGVPYAAPPLGEKRFRAPEHLNWTGSWEATKPRARCWQPGVRTPTPPGVSEDCLYLNVFVPQNVAPNASVLVFFHNAAEGKGSGDRLAVDGSFLAAVGNLIVVTASYRTGIFGFLSSGSNELSGNWGLLDQVVALTWVQTHIRAFGGDPRRVTLAADRGGADVASIHLVTTRAANSRLFRRAVLMGGSALSPAAVIRPERARQQAAALAKEVGCPSSSVQEMVSCLLQEPANILNDAQTKLLAVSGPFHYWGPVVDGQYLREAPARALQRAPRAKVDLLIGSSQDDGLINRAKAVKQFEESQGRTSSKTAFYQALQNSLGGEAADASVQAAATWYYSLEHDSDDYASFSRALEQATRDYFIICPVIDMASHWARTVRGNIFMYHAPESYSHSSLELLTDVLYAFGVPFYPAYEGQFTLEEKSLSLKVMQYFSNFIRSGNPNYPHEFSRRAPEFATPWPDFVPRDGAESYKELSVLLPNRQGLKKADCSFWSKYIQSLKASADEAKDGSSAESEEEDQLASSGLTEDLLGLPELASKTYSK</sequence>
<dbReference type="InterPro" id="IPR019819">
    <property type="entry name" value="Carboxylesterase_B_CS"/>
</dbReference>
<keyword evidence="10" id="KW-0677">Repeat</keyword>
<feature type="chain" id="PRO_5046335292" description="Thyroglobulin" evidence="17">
    <location>
        <begin position="20"/>
        <end position="2770"/>
    </location>
</feature>
<keyword evidence="4" id="KW-0964">Secreted</keyword>
<dbReference type="PANTHER" id="PTHR14093">
    <property type="entry name" value="HLA CLASS II GAMMA CHAIN"/>
    <property type="match status" value="1"/>
</dbReference>
<evidence type="ECO:0000259" key="18">
    <source>
        <dbReference type="PROSITE" id="PS51162"/>
    </source>
</evidence>
<dbReference type="Pfam" id="PF07699">
    <property type="entry name" value="Ephrin_rec_like"/>
    <property type="match status" value="1"/>
</dbReference>
<dbReference type="InterPro" id="IPR036857">
    <property type="entry name" value="Thyroglobulin_1_sf"/>
</dbReference>
<dbReference type="InterPro" id="IPR000716">
    <property type="entry name" value="Thyroglobulin_1"/>
</dbReference>
<keyword evidence="9 17" id="KW-0732">Signal</keyword>
<dbReference type="PANTHER" id="PTHR14093:SF19">
    <property type="entry name" value="THYROGLOBULIN"/>
    <property type="match status" value="1"/>
</dbReference>
<dbReference type="PROSITE" id="PS00484">
    <property type="entry name" value="THYROGLOBULIN_1_1"/>
    <property type="match status" value="5"/>
</dbReference>
<reference evidence="19" key="1">
    <citation type="journal article" date="2022" name="J. Hered.">
        <title>A De Novo Chromosome-Level Genome Assembly of the White-Tailed Deer, Odocoileus Virginianus.</title>
        <authorList>
            <person name="London E.W."/>
            <person name="Roca A.L."/>
            <person name="Novakofski J.E."/>
            <person name="Mateus-Pinilla N.E."/>
        </authorList>
    </citation>
    <scope>NUCLEOTIDE SEQUENCE [LARGE SCALE GENOMIC DNA]</scope>
</reference>
<dbReference type="SMART" id="SM00211">
    <property type="entry name" value="TY"/>
    <property type="match status" value="10"/>
</dbReference>
<organism evidence="19 20">
    <name type="scientific">Odocoileus virginianus</name>
    <name type="common">White-tailed deer</name>
    <dbReference type="NCBI Taxonomy" id="9874"/>
    <lineage>
        <taxon>Eukaryota</taxon>
        <taxon>Metazoa</taxon>
        <taxon>Chordata</taxon>
        <taxon>Craniata</taxon>
        <taxon>Vertebrata</taxon>
        <taxon>Euteleostomi</taxon>
        <taxon>Mammalia</taxon>
        <taxon>Eutheria</taxon>
        <taxon>Laurasiatheria</taxon>
        <taxon>Artiodactyla</taxon>
        <taxon>Ruminantia</taxon>
        <taxon>Pecora</taxon>
        <taxon>Cervidae</taxon>
        <taxon>Odocoileinae</taxon>
        <taxon>Odocoileus</taxon>
    </lineage>
</organism>
<evidence type="ECO:0000256" key="10">
    <source>
        <dbReference type="ARBA" id="ARBA00022737"/>
    </source>
</evidence>
<comment type="subcellular location">
    <subcellularLocation>
        <location evidence="1">Secreted</location>
    </subcellularLocation>
</comment>
<keyword evidence="19" id="KW-1185">Reference proteome</keyword>
<dbReference type="InterPro" id="IPR052001">
    <property type="entry name" value="MHC-II_Gamma/Thyroglobulin"/>
</dbReference>
<comment type="subunit">
    <text evidence="14">Monomer. Homodimer (via ChEL region); occurs in the endoplasmic reticulum and is required for export to the Golgi apparatus. Homooligomer; disulfide-linked; stored in this form in the thyroid follicle lumen.</text>
</comment>
<dbReference type="Gene3D" id="4.10.800.10">
    <property type="entry name" value="Thyroglobulin type-1"/>
    <property type="match status" value="10"/>
</dbReference>
<reference evidence="20" key="2">
    <citation type="submission" date="2025-08" db="UniProtKB">
        <authorList>
            <consortium name="RefSeq"/>
        </authorList>
    </citation>
    <scope>IDENTIFICATION</scope>
    <source>
        <tissue evidence="20">Tongue muscle</tissue>
    </source>
</reference>
<feature type="compositionally biased region" description="Basic and acidic residues" evidence="16">
    <location>
        <begin position="1833"/>
        <end position="1843"/>
    </location>
</feature>
<evidence type="ECO:0000256" key="1">
    <source>
        <dbReference type="ARBA" id="ARBA00004613"/>
    </source>
</evidence>
<evidence type="ECO:0000256" key="16">
    <source>
        <dbReference type="SAM" id="MobiDB-lite"/>
    </source>
</evidence>
<feature type="domain" description="Thyroglobulin type-1" evidence="18">
    <location>
        <begin position="1020"/>
        <end position="1074"/>
    </location>
</feature>
<feature type="disulfide bond" evidence="15">
    <location>
        <begin position="140"/>
        <end position="160"/>
    </location>
</feature>
<dbReference type="Gene3D" id="3.40.50.1820">
    <property type="entry name" value="alpha/beta hydrolase"/>
    <property type="match status" value="1"/>
</dbReference>
<evidence type="ECO:0000256" key="14">
    <source>
        <dbReference type="ARBA" id="ARBA00046595"/>
    </source>
</evidence>
<feature type="domain" description="Thyroglobulin type-1" evidence="18">
    <location>
        <begin position="1514"/>
        <end position="1568"/>
    </location>
</feature>
<feature type="domain" description="Thyroglobulin type-1" evidence="18">
    <location>
        <begin position="31"/>
        <end position="92"/>
    </location>
</feature>
<feature type="disulfide bond" evidence="15">
    <location>
        <begin position="63"/>
        <end position="70"/>
    </location>
</feature>
<evidence type="ECO:0000256" key="6">
    <source>
        <dbReference type="ARBA" id="ARBA00022641"/>
    </source>
</evidence>
<evidence type="ECO:0000256" key="4">
    <source>
        <dbReference type="ARBA" id="ARBA00022525"/>
    </source>
</evidence>
<dbReference type="Pfam" id="PF00135">
    <property type="entry name" value="COesterase"/>
    <property type="match status" value="1"/>
</dbReference>